<protein>
    <recommendedName>
        <fullName evidence="2">asparagine synthase (glutamine-hydrolyzing)</fullName>
        <ecNumber evidence="2">6.3.5.4</ecNumber>
    </recommendedName>
</protein>
<sequence length="637" mass="73955">MSAIWGCVDLSGTFVDPDIPDKMSECTKKYRIDQSQSVLLENVYMACGLQYITKESRYERLPIVQDDIFFTADVLLDNREELIKETLSQESSSDGELLFNAWKRWGEKFGDHVLGLYSFAIYDKRKNEFRLYTDHLSSRCIHYYESGSKVYFSTLTSSITDAVSEIDICDKWIRTSLSMDLAYCFLFDGLTPFEGIKILPYGTGIVVKKNERGIEVEKVRYYDPLSKIKENKKYDDEKCKEEFRTTFFKCVRDAIRTDGDCGILLSGGLDSTAVGSVAAKYLEKENKNLYSYTSVPLKKYVDENGRTNGYKIEDESKDVMMFCNHFPNIKPEFLSCEGENCLTHVDELCDYLELPFKSLINYVWLRDSFIMARKQGVKVILSGAYGNDTISFGYMENTLARLIKGFHFIEAYKQFMTFTKKQGIIKKRYSKRFLKEFISSFRKQEVIFDERGYKKEYLNKYDIESEWDKLFRGMTGNIRTRDAYQNSVFATGILQLTGIVNTKDGLYHGVVMRDPSMDKRMLELCLSLPYKCFAWNGVERRLVREYLKDFVPDEIRLNTRFRGRQSADAVFRLDLYGVKKVKKLSELVSDSLGKYYDLNLVKAEIDEPNDEDNIDWKAKIVSFGVFLSKYSAKKEGD</sequence>
<evidence type="ECO:0000256" key="2">
    <source>
        <dbReference type="ARBA" id="ARBA00012737"/>
    </source>
</evidence>
<dbReference type="EMBL" id="FOGJ01000019">
    <property type="protein sequence ID" value="SES12628.1"/>
    <property type="molecule type" value="Genomic_DNA"/>
</dbReference>
<dbReference type="InterPro" id="IPR001962">
    <property type="entry name" value="Asn_synthase"/>
</dbReference>
<dbReference type="InterPro" id="IPR017932">
    <property type="entry name" value="GATase_2_dom"/>
</dbReference>
<dbReference type="PANTHER" id="PTHR43284:SF1">
    <property type="entry name" value="ASPARAGINE SYNTHETASE"/>
    <property type="match status" value="1"/>
</dbReference>
<reference evidence="7 8" key="1">
    <citation type="submission" date="2016-10" db="EMBL/GenBank/DDBJ databases">
        <authorList>
            <person name="de Groot N.N."/>
        </authorList>
    </citation>
    <scope>NUCLEOTIDE SEQUENCE [LARGE SCALE GENOMIC DNA]</scope>
    <source>
        <strain evidence="7 8">AR40</strain>
    </source>
</reference>
<keyword evidence="3" id="KW-0061">Asparagine biosynthesis</keyword>
<evidence type="ECO:0000256" key="4">
    <source>
        <dbReference type="ARBA" id="ARBA00048741"/>
    </source>
</evidence>
<proteinExistence type="predicted"/>
<dbReference type="GO" id="GO:0006529">
    <property type="term" value="P:asparagine biosynthetic process"/>
    <property type="evidence" value="ECO:0007669"/>
    <property type="project" value="UniProtKB-KW"/>
</dbReference>
<evidence type="ECO:0000256" key="1">
    <source>
        <dbReference type="ARBA" id="ARBA00005187"/>
    </source>
</evidence>
<dbReference type="Pfam" id="PF13537">
    <property type="entry name" value="GATase_7"/>
    <property type="match status" value="1"/>
</dbReference>
<dbReference type="Gene3D" id="3.60.20.10">
    <property type="entry name" value="Glutamine Phosphoribosylpyrophosphate, subunit 1, domain 1"/>
    <property type="match status" value="1"/>
</dbReference>
<dbReference type="InterPro" id="IPR029055">
    <property type="entry name" value="Ntn_hydrolases_N"/>
</dbReference>
<dbReference type="SUPFAM" id="SSF52402">
    <property type="entry name" value="Adenine nucleotide alpha hydrolases-like"/>
    <property type="match status" value="1"/>
</dbReference>
<dbReference type="RefSeq" id="WP_074757250.1">
    <property type="nucleotide sequence ID" value="NZ_FOGJ01000019.1"/>
</dbReference>
<feature type="domain" description="Asparagine synthetase" evidence="5">
    <location>
        <begin position="243"/>
        <end position="612"/>
    </location>
</feature>
<accession>A0A1H9UTE8</accession>
<keyword evidence="3" id="KW-0028">Amino-acid biosynthesis</keyword>
<name>A0A1H9UTE8_BUTFI</name>
<evidence type="ECO:0000259" key="6">
    <source>
        <dbReference type="Pfam" id="PF13537"/>
    </source>
</evidence>
<comment type="catalytic activity">
    <reaction evidence="4">
        <text>L-aspartate + L-glutamine + ATP + H2O = L-asparagine + L-glutamate + AMP + diphosphate + H(+)</text>
        <dbReference type="Rhea" id="RHEA:12228"/>
        <dbReference type="ChEBI" id="CHEBI:15377"/>
        <dbReference type="ChEBI" id="CHEBI:15378"/>
        <dbReference type="ChEBI" id="CHEBI:29985"/>
        <dbReference type="ChEBI" id="CHEBI:29991"/>
        <dbReference type="ChEBI" id="CHEBI:30616"/>
        <dbReference type="ChEBI" id="CHEBI:33019"/>
        <dbReference type="ChEBI" id="CHEBI:58048"/>
        <dbReference type="ChEBI" id="CHEBI:58359"/>
        <dbReference type="ChEBI" id="CHEBI:456215"/>
        <dbReference type="EC" id="6.3.5.4"/>
    </reaction>
</comment>
<gene>
    <name evidence="7" type="ORF">SAMN04487884_11995</name>
</gene>
<evidence type="ECO:0000313" key="7">
    <source>
        <dbReference type="EMBL" id="SES12628.1"/>
    </source>
</evidence>
<dbReference type="Gene3D" id="3.40.50.620">
    <property type="entry name" value="HUPs"/>
    <property type="match status" value="1"/>
</dbReference>
<dbReference type="OrthoDB" id="9763290at2"/>
<evidence type="ECO:0000313" key="8">
    <source>
        <dbReference type="Proteomes" id="UP000182584"/>
    </source>
</evidence>
<comment type="pathway">
    <text evidence="1">Amino-acid biosynthesis; L-asparagine biosynthesis; L-asparagine from L-aspartate (L-Gln route): step 1/1.</text>
</comment>
<dbReference type="Proteomes" id="UP000182584">
    <property type="component" value="Unassembled WGS sequence"/>
</dbReference>
<dbReference type="EC" id="6.3.5.4" evidence="2"/>
<dbReference type="Pfam" id="PF00733">
    <property type="entry name" value="Asn_synthase"/>
    <property type="match status" value="1"/>
</dbReference>
<dbReference type="SUPFAM" id="SSF56235">
    <property type="entry name" value="N-terminal nucleophile aminohydrolases (Ntn hydrolases)"/>
    <property type="match status" value="1"/>
</dbReference>
<dbReference type="PANTHER" id="PTHR43284">
    <property type="entry name" value="ASPARAGINE SYNTHETASE (GLUTAMINE-HYDROLYZING)"/>
    <property type="match status" value="1"/>
</dbReference>
<evidence type="ECO:0000256" key="3">
    <source>
        <dbReference type="ARBA" id="ARBA00022888"/>
    </source>
</evidence>
<dbReference type="InterPro" id="IPR014729">
    <property type="entry name" value="Rossmann-like_a/b/a_fold"/>
</dbReference>
<dbReference type="GO" id="GO:0004066">
    <property type="term" value="F:asparagine synthase (glutamine-hydrolyzing) activity"/>
    <property type="evidence" value="ECO:0007669"/>
    <property type="project" value="UniProtKB-EC"/>
</dbReference>
<feature type="domain" description="Glutamine amidotransferase type-2" evidence="6">
    <location>
        <begin position="68"/>
        <end position="159"/>
    </location>
</feature>
<organism evidence="7 8">
    <name type="scientific">Butyrivibrio fibrisolvens</name>
    <dbReference type="NCBI Taxonomy" id="831"/>
    <lineage>
        <taxon>Bacteria</taxon>
        <taxon>Bacillati</taxon>
        <taxon>Bacillota</taxon>
        <taxon>Clostridia</taxon>
        <taxon>Lachnospirales</taxon>
        <taxon>Lachnospiraceae</taxon>
        <taxon>Butyrivibrio</taxon>
    </lineage>
</organism>
<dbReference type="InterPro" id="IPR051786">
    <property type="entry name" value="ASN_synthetase/amidase"/>
</dbReference>
<dbReference type="AlphaFoldDB" id="A0A1H9UTE8"/>
<evidence type="ECO:0000259" key="5">
    <source>
        <dbReference type="Pfam" id="PF00733"/>
    </source>
</evidence>